<evidence type="ECO:0000313" key="4">
    <source>
        <dbReference type="Proteomes" id="UP000018850"/>
    </source>
</evidence>
<feature type="modified residue" description="4-aspartylphosphate" evidence="1">
    <location>
        <position position="40"/>
    </location>
</feature>
<dbReference type="PANTHER" id="PTHR44520:SF2">
    <property type="entry name" value="RESPONSE REGULATOR RCP1"/>
    <property type="match status" value="1"/>
</dbReference>
<protein>
    <submittedName>
        <fullName evidence="3">Response regulator</fullName>
    </submittedName>
</protein>
<sequence>MEMAEFCNNFLVFQNGEEALTNLKPIVLSGESVPDVILLDLNMPIMDGWEFLDNFIKLEAKRKILIYIVSSSIDPADIIKAKSYKGLNNFIVKPITREVLSEIMRDAVKH</sequence>
<comment type="caution">
    <text evidence="3">The sequence shown here is derived from an EMBL/GenBank/DDBJ whole genome shotgun (WGS) entry which is preliminary data.</text>
</comment>
<dbReference type="InterPro" id="IPR052893">
    <property type="entry name" value="TCS_response_regulator"/>
</dbReference>
<accession>W2UQV3</accession>
<dbReference type="EMBL" id="AYXY01000002">
    <property type="protein sequence ID" value="ETN96545.1"/>
    <property type="molecule type" value="Genomic_DNA"/>
</dbReference>
<keyword evidence="1" id="KW-0597">Phosphoprotein</keyword>
<dbReference type="eggNOG" id="COG0784">
    <property type="taxonomic scope" value="Bacteria"/>
</dbReference>
<dbReference type="PANTHER" id="PTHR44520">
    <property type="entry name" value="RESPONSE REGULATOR RCP1-RELATED"/>
    <property type="match status" value="1"/>
</dbReference>
<evidence type="ECO:0000313" key="3">
    <source>
        <dbReference type="EMBL" id="ETN96545.1"/>
    </source>
</evidence>
<dbReference type="Proteomes" id="UP000018850">
    <property type="component" value="Unassembled WGS sequence"/>
</dbReference>
<dbReference type="GO" id="GO:0000160">
    <property type="term" value="P:phosphorelay signal transduction system"/>
    <property type="evidence" value="ECO:0007669"/>
    <property type="project" value="InterPro"/>
</dbReference>
<dbReference type="Pfam" id="PF00072">
    <property type="entry name" value="Response_reg"/>
    <property type="match status" value="1"/>
</dbReference>
<proteinExistence type="predicted"/>
<gene>
    <name evidence="3" type="ORF">P278_06230</name>
</gene>
<keyword evidence="4" id="KW-1185">Reference proteome</keyword>
<dbReference type="SUPFAM" id="SSF52172">
    <property type="entry name" value="CheY-like"/>
    <property type="match status" value="1"/>
</dbReference>
<evidence type="ECO:0000256" key="1">
    <source>
        <dbReference type="PROSITE-ProRule" id="PRU00169"/>
    </source>
</evidence>
<reference evidence="3 4" key="2">
    <citation type="journal article" date="2016" name="Genome Announc.">
        <title>Draft Genome Sequence of Zhouia amylolytica AD3, Isolated from Tidal Flat Sediment.</title>
        <authorList>
            <person name="Jia B."/>
            <person name="Jin H.M."/>
            <person name="Lee H.J."/>
            <person name="Jeon C.O."/>
        </authorList>
    </citation>
    <scope>NUCLEOTIDE SEQUENCE [LARGE SCALE GENOMIC DNA]</scope>
    <source>
        <strain evidence="3 4">AD3</strain>
    </source>
</reference>
<dbReference type="PROSITE" id="PS50110">
    <property type="entry name" value="RESPONSE_REGULATORY"/>
    <property type="match status" value="1"/>
</dbReference>
<dbReference type="InterPro" id="IPR001789">
    <property type="entry name" value="Sig_transdc_resp-reg_receiver"/>
</dbReference>
<reference evidence="4" key="1">
    <citation type="submission" date="2013-11" db="EMBL/GenBank/DDBJ databases">
        <title>Draft genome sequence from a member of Zhouia, isolated tidal flat.</title>
        <authorList>
            <person name="Jin H."/>
            <person name="Jeon C.O."/>
        </authorList>
    </citation>
    <scope>NUCLEOTIDE SEQUENCE [LARGE SCALE GENOMIC DNA]</scope>
    <source>
        <strain evidence="4">AD3</strain>
    </source>
</reference>
<evidence type="ECO:0000259" key="2">
    <source>
        <dbReference type="PROSITE" id="PS50110"/>
    </source>
</evidence>
<name>W2UQV3_9FLAO</name>
<dbReference type="AlphaFoldDB" id="W2UQV3"/>
<dbReference type="STRING" id="376730.SAMN04487906_2930"/>
<organism evidence="3 4">
    <name type="scientific">Zhouia amylolytica AD3</name>
    <dbReference type="NCBI Taxonomy" id="1286632"/>
    <lineage>
        <taxon>Bacteria</taxon>
        <taxon>Pseudomonadati</taxon>
        <taxon>Bacteroidota</taxon>
        <taxon>Flavobacteriia</taxon>
        <taxon>Flavobacteriales</taxon>
        <taxon>Flavobacteriaceae</taxon>
        <taxon>Zhouia</taxon>
    </lineage>
</organism>
<dbReference type="Gene3D" id="3.40.50.2300">
    <property type="match status" value="1"/>
</dbReference>
<dbReference type="InterPro" id="IPR011006">
    <property type="entry name" value="CheY-like_superfamily"/>
</dbReference>
<feature type="domain" description="Response regulatory" evidence="2">
    <location>
        <begin position="1"/>
        <end position="108"/>
    </location>
</feature>